<dbReference type="InterPro" id="IPR020103">
    <property type="entry name" value="PsdUridine_synth_cat_dom_sf"/>
</dbReference>
<dbReference type="PANTHER" id="PTHR21600:SF52">
    <property type="entry name" value="PSEUDOURIDINE SYNTHASE RSUA_RLUA-LIKE DOMAIN-CONTAINING PROTEIN"/>
    <property type="match status" value="1"/>
</dbReference>
<organism evidence="2 3">
    <name type="scientific">[Myrmecia] bisecta</name>
    <dbReference type="NCBI Taxonomy" id="41462"/>
    <lineage>
        <taxon>Eukaryota</taxon>
        <taxon>Viridiplantae</taxon>
        <taxon>Chlorophyta</taxon>
        <taxon>core chlorophytes</taxon>
        <taxon>Trebouxiophyceae</taxon>
        <taxon>Trebouxiales</taxon>
        <taxon>Trebouxiaceae</taxon>
        <taxon>Myrmecia</taxon>
    </lineage>
</organism>
<dbReference type="PANTHER" id="PTHR21600">
    <property type="entry name" value="MITOCHONDRIAL RNA PSEUDOURIDINE SYNTHASE"/>
    <property type="match status" value="1"/>
</dbReference>
<dbReference type="Proteomes" id="UP001489004">
    <property type="component" value="Unassembled WGS sequence"/>
</dbReference>
<dbReference type="GO" id="GO:0000455">
    <property type="term" value="P:enzyme-directed rRNA pseudouridine synthesis"/>
    <property type="evidence" value="ECO:0007669"/>
    <property type="project" value="TreeGrafter"/>
</dbReference>
<gene>
    <name evidence="2" type="ORF">WJX72_001472</name>
</gene>
<comment type="caution">
    <text evidence="2">The sequence shown here is derived from an EMBL/GenBank/DDBJ whole genome shotgun (WGS) entry which is preliminary data.</text>
</comment>
<protein>
    <recommendedName>
        <fullName evidence="1">Pseudouridine synthase RsuA/RluA-like domain-containing protein</fullName>
    </recommendedName>
</protein>
<proteinExistence type="predicted"/>
<dbReference type="InterPro" id="IPR050188">
    <property type="entry name" value="RluA_PseudoU_synthase"/>
</dbReference>
<reference evidence="2 3" key="1">
    <citation type="journal article" date="2024" name="Nat. Commun.">
        <title>Phylogenomics reveals the evolutionary origins of lichenization in chlorophyte algae.</title>
        <authorList>
            <person name="Puginier C."/>
            <person name="Libourel C."/>
            <person name="Otte J."/>
            <person name="Skaloud P."/>
            <person name="Haon M."/>
            <person name="Grisel S."/>
            <person name="Petersen M."/>
            <person name="Berrin J.G."/>
            <person name="Delaux P.M."/>
            <person name="Dal Grande F."/>
            <person name="Keller J."/>
        </authorList>
    </citation>
    <scope>NUCLEOTIDE SEQUENCE [LARGE SCALE GENOMIC DNA]</scope>
    <source>
        <strain evidence="2 3">SAG 2043</strain>
    </source>
</reference>
<accession>A0AAW1Q9P6</accession>
<evidence type="ECO:0000259" key="1">
    <source>
        <dbReference type="Pfam" id="PF00849"/>
    </source>
</evidence>
<dbReference type="CDD" id="cd02869">
    <property type="entry name" value="PseudoU_synth_RluA_like"/>
    <property type="match status" value="1"/>
</dbReference>
<dbReference type="Gene3D" id="3.30.2350.10">
    <property type="entry name" value="Pseudouridine synthase"/>
    <property type="match status" value="1"/>
</dbReference>
<dbReference type="InterPro" id="IPR006145">
    <property type="entry name" value="PsdUridine_synth_RsuA/RluA"/>
</dbReference>
<evidence type="ECO:0000313" key="3">
    <source>
        <dbReference type="Proteomes" id="UP001489004"/>
    </source>
</evidence>
<feature type="domain" description="Pseudouridine synthase RsuA/RluA-like" evidence="1">
    <location>
        <begin position="132"/>
        <end position="296"/>
    </location>
</feature>
<name>A0AAW1Q9P6_9CHLO</name>
<dbReference type="SUPFAM" id="SSF55120">
    <property type="entry name" value="Pseudouridine synthase"/>
    <property type="match status" value="1"/>
</dbReference>
<dbReference type="GO" id="GO:0009982">
    <property type="term" value="F:pseudouridine synthase activity"/>
    <property type="evidence" value="ECO:0007669"/>
    <property type="project" value="InterPro"/>
</dbReference>
<evidence type="ECO:0000313" key="2">
    <source>
        <dbReference type="EMBL" id="KAK9817741.1"/>
    </source>
</evidence>
<dbReference type="EMBL" id="JALJOR010000004">
    <property type="protein sequence ID" value="KAK9817741.1"/>
    <property type="molecule type" value="Genomic_DNA"/>
</dbReference>
<keyword evidence="3" id="KW-1185">Reference proteome</keyword>
<dbReference type="AlphaFoldDB" id="A0AAW1Q9P6"/>
<sequence length="378" mass="40948">MPYTSPGARVEHVTADQGGTLSSVIHQHLGLPEWFVRELIRFGAVYCCPVKPRLAAELAARMTPAQRAAYDVDRNAGMAIHGRDPRLAIPQRALADVVLADWAYVRVHVHPKRFPAVYLVDWKERILCNGHDFVVINKPPGVQVAGTVDNQLECCLACAAQAICASDPLLVTHRLDSCTEGVVVLAKTRAFVQYFNGLLKRGNKLRKFYRALSAAPPAPGPMLHFVATGQRVKGLPTHTVAYDEEVTGSQRCELDVLQVERVALHGLARALWGEHAHESLLELKTGRTHQIRVQFLAAGTPLLGDTLYAERPPNSALGLAAPASTAVPPPASGALRIIDEPAGGIGLQAFRLELHFFSATGCAGGSHGDAKCQRRQFV</sequence>
<dbReference type="Pfam" id="PF00849">
    <property type="entry name" value="PseudoU_synth_2"/>
    <property type="match status" value="1"/>
</dbReference>
<dbReference type="GO" id="GO:0003723">
    <property type="term" value="F:RNA binding"/>
    <property type="evidence" value="ECO:0007669"/>
    <property type="project" value="InterPro"/>
</dbReference>